<dbReference type="InterPro" id="IPR009057">
    <property type="entry name" value="Homeodomain-like_sf"/>
</dbReference>
<keyword evidence="6" id="KW-1185">Reference proteome</keyword>
<dbReference type="Pfam" id="PF12833">
    <property type="entry name" value="HTH_18"/>
    <property type="match status" value="1"/>
</dbReference>
<dbReference type="RefSeq" id="WP_229906756.1">
    <property type="nucleotide sequence ID" value="NZ_BMWC01000017.1"/>
</dbReference>
<protein>
    <recommendedName>
        <fullName evidence="4">HTH araC/xylS-type domain-containing protein</fullName>
    </recommendedName>
</protein>
<sequence>MSVVSTASVPAEDRLAYWYEVIGQTYEQLASVRLDLSKLTNAPYTGMITAGRIGPLTVASTVADPLHVRKPRRGELTDDDCLNVCIQDHGHLVIDQNNGQTLLRPGSLTLFDTTRPYTVTYPDPFRTHVIQIPRAMLGFRAADLHRLTAVPIEADTETAALVTPFLTRLATQMNSHSPHIGELLAHNAADLLATLLAERLDRDLPDTGTDAARTLLRLRIQAFIDRHLGDPHLSPRTIAEAHHVSLRHVHRLFREQGTTVSRWIQHRRLEACRRELSRPHRADVSVTAVAHRFGFTSRTHFSRAFRAAYGLSPREWRAIARHRKHA</sequence>
<dbReference type="PANTHER" id="PTHR46796:SF6">
    <property type="entry name" value="ARAC SUBFAMILY"/>
    <property type="match status" value="1"/>
</dbReference>
<evidence type="ECO:0000256" key="1">
    <source>
        <dbReference type="ARBA" id="ARBA00023015"/>
    </source>
</evidence>
<evidence type="ECO:0000259" key="4">
    <source>
        <dbReference type="PROSITE" id="PS01124"/>
    </source>
</evidence>
<reference evidence="6" key="1">
    <citation type="journal article" date="2019" name="Int. J. Syst. Evol. Microbiol.">
        <title>The Global Catalogue of Microorganisms (GCM) 10K type strain sequencing project: providing services to taxonomists for standard genome sequencing and annotation.</title>
        <authorList>
            <consortium name="The Broad Institute Genomics Platform"/>
            <consortium name="The Broad Institute Genome Sequencing Center for Infectious Disease"/>
            <person name="Wu L."/>
            <person name="Ma J."/>
        </authorList>
    </citation>
    <scope>NUCLEOTIDE SEQUENCE [LARGE SCALE GENOMIC DNA]</scope>
    <source>
        <strain evidence="6">JCM 4866</strain>
    </source>
</reference>
<evidence type="ECO:0000313" key="6">
    <source>
        <dbReference type="Proteomes" id="UP000617743"/>
    </source>
</evidence>
<dbReference type="Gene3D" id="1.10.10.60">
    <property type="entry name" value="Homeodomain-like"/>
    <property type="match status" value="1"/>
</dbReference>
<dbReference type="SUPFAM" id="SSF46689">
    <property type="entry name" value="Homeodomain-like"/>
    <property type="match status" value="1"/>
</dbReference>
<dbReference type="Proteomes" id="UP000617743">
    <property type="component" value="Unassembled WGS sequence"/>
</dbReference>
<keyword evidence="1" id="KW-0805">Transcription regulation</keyword>
<keyword evidence="2" id="KW-0238">DNA-binding</keyword>
<evidence type="ECO:0000313" key="5">
    <source>
        <dbReference type="EMBL" id="GGX32198.1"/>
    </source>
</evidence>
<dbReference type="SMART" id="SM00342">
    <property type="entry name" value="HTH_ARAC"/>
    <property type="match status" value="1"/>
</dbReference>
<dbReference type="InterPro" id="IPR050204">
    <property type="entry name" value="AraC_XylS_family_regulators"/>
</dbReference>
<dbReference type="PANTHER" id="PTHR46796">
    <property type="entry name" value="HTH-TYPE TRANSCRIPTIONAL ACTIVATOR RHAS-RELATED"/>
    <property type="match status" value="1"/>
</dbReference>
<comment type="caution">
    <text evidence="5">The sequence shown here is derived from an EMBL/GenBank/DDBJ whole genome shotgun (WGS) entry which is preliminary data.</text>
</comment>
<dbReference type="InterPro" id="IPR020449">
    <property type="entry name" value="Tscrpt_reg_AraC-type_HTH"/>
</dbReference>
<name>A0ABQ2XT61_9ACTN</name>
<dbReference type="InterPro" id="IPR035418">
    <property type="entry name" value="AraC-bd_2"/>
</dbReference>
<accession>A0ABQ2XT61</accession>
<organism evidence="5 6">
    <name type="scientific">Streptomyces lomondensis</name>
    <dbReference type="NCBI Taxonomy" id="68229"/>
    <lineage>
        <taxon>Bacteria</taxon>
        <taxon>Bacillati</taxon>
        <taxon>Actinomycetota</taxon>
        <taxon>Actinomycetes</taxon>
        <taxon>Kitasatosporales</taxon>
        <taxon>Streptomycetaceae</taxon>
        <taxon>Streptomyces</taxon>
    </lineage>
</organism>
<feature type="domain" description="HTH araC/xylS-type" evidence="4">
    <location>
        <begin position="218"/>
        <end position="319"/>
    </location>
</feature>
<gene>
    <name evidence="5" type="ORF">GCM10010383_73110</name>
</gene>
<evidence type="ECO:0000256" key="2">
    <source>
        <dbReference type="ARBA" id="ARBA00023125"/>
    </source>
</evidence>
<dbReference type="Pfam" id="PF14525">
    <property type="entry name" value="AraC_binding_2"/>
    <property type="match status" value="1"/>
</dbReference>
<proteinExistence type="predicted"/>
<keyword evidence="3" id="KW-0804">Transcription</keyword>
<dbReference type="EMBL" id="BMWC01000017">
    <property type="protein sequence ID" value="GGX32198.1"/>
    <property type="molecule type" value="Genomic_DNA"/>
</dbReference>
<evidence type="ECO:0000256" key="3">
    <source>
        <dbReference type="ARBA" id="ARBA00023163"/>
    </source>
</evidence>
<dbReference type="PRINTS" id="PR00032">
    <property type="entry name" value="HTHARAC"/>
</dbReference>
<dbReference type="PROSITE" id="PS01124">
    <property type="entry name" value="HTH_ARAC_FAMILY_2"/>
    <property type="match status" value="1"/>
</dbReference>
<dbReference type="InterPro" id="IPR018060">
    <property type="entry name" value="HTH_AraC"/>
</dbReference>